<dbReference type="Gene3D" id="3.60.10.10">
    <property type="entry name" value="Endonuclease/exonuclease/phosphatase"/>
    <property type="match status" value="1"/>
</dbReference>
<sequence>MEGQNEVQKIKTQGSNGENNEESPTKFNCRGLRYPATVLELKQLLIANNPDVVFLCEIKMHSNNFTCIQNQCRMAECLAVSSEGHSGGLAMLWKDGVNVTIQNYSSHHIDSLVRMESHNNIRFTGFYGHADLNLRSRPWDILRIVRISVREDWILGGDFNAVTYKAQKERTN</sequence>
<dbReference type="GO" id="GO:0003824">
    <property type="term" value="F:catalytic activity"/>
    <property type="evidence" value="ECO:0007669"/>
    <property type="project" value="InterPro"/>
</dbReference>
<feature type="region of interest" description="Disordered" evidence="1">
    <location>
        <begin position="1"/>
        <end position="26"/>
    </location>
</feature>
<dbReference type="PANTHER" id="PTHR35218">
    <property type="entry name" value="RNASE H DOMAIN-CONTAINING PROTEIN"/>
    <property type="match status" value="1"/>
</dbReference>
<feature type="compositionally biased region" description="Polar residues" evidence="1">
    <location>
        <begin position="1"/>
        <end position="18"/>
    </location>
</feature>
<dbReference type="SUPFAM" id="SSF56219">
    <property type="entry name" value="DNase I-like"/>
    <property type="match status" value="1"/>
</dbReference>
<accession>A0A7J8N9G7</accession>
<feature type="domain" description="Endonuclease/exonuclease/phosphatase" evidence="2">
    <location>
        <begin position="27"/>
        <end position="161"/>
    </location>
</feature>
<evidence type="ECO:0000256" key="1">
    <source>
        <dbReference type="SAM" id="MobiDB-lite"/>
    </source>
</evidence>
<dbReference type="InterPro" id="IPR036691">
    <property type="entry name" value="Endo/exonu/phosph_ase_sf"/>
</dbReference>
<reference evidence="3 4" key="1">
    <citation type="journal article" date="2019" name="Genome Biol. Evol.">
        <title>Insights into the evolution of the New World diploid cottons (Gossypium, subgenus Houzingenia) based on genome sequencing.</title>
        <authorList>
            <person name="Grover C.E."/>
            <person name="Arick M.A. 2nd"/>
            <person name="Thrash A."/>
            <person name="Conover J.L."/>
            <person name="Sanders W.S."/>
            <person name="Peterson D.G."/>
            <person name="Frelichowski J.E."/>
            <person name="Scheffler J.A."/>
            <person name="Scheffler B.E."/>
            <person name="Wendel J.F."/>
        </authorList>
    </citation>
    <scope>NUCLEOTIDE SEQUENCE [LARGE SCALE GENOMIC DNA]</scope>
    <source>
        <strain evidence="3">157</strain>
        <tissue evidence="3">Leaf</tissue>
    </source>
</reference>
<dbReference type="InterPro" id="IPR005135">
    <property type="entry name" value="Endo/exonuclease/phosphatase"/>
</dbReference>
<evidence type="ECO:0000313" key="4">
    <source>
        <dbReference type="Proteomes" id="UP000593572"/>
    </source>
</evidence>
<gene>
    <name evidence="3" type="ORF">Golob_000803</name>
</gene>
<name>A0A7J8N9G7_9ROSI</name>
<dbReference type="PANTHER" id="PTHR35218:SF9">
    <property type="entry name" value="ENDONUCLEASE_EXONUCLEASE_PHOSPHATASE DOMAIN-CONTAINING PROTEIN"/>
    <property type="match status" value="1"/>
</dbReference>
<keyword evidence="4" id="KW-1185">Reference proteome</keyword>
<dbReference type="AlphaFoldDB" id="A0A7J8N9G7"/>
<comment type="caution">
    <text evidence="3">The sequence shown here is derived from an EMBL/GenBank/DDBJ whole genome shotgun (WGS) entry which is preliminary data.</text>
</comment>
<evidence type="ECO:0000313" key="3">
    <source>
        <dbReference type="EMBL" id="MBA0573533.1"/>
    </source>
</evidence>
<organism evidence="3 4">
    <name type="scientific">Gossypium lobatum</name>
    <dbReference type="NCBI Taxonomy" id="34289"/>
    <lineage>
        <taxon>Eukaryota</taxon>
        <taxon>Viridiplantae</taxon>
        <taxon>Streptophyta</taxon>
        <taxon>Embryophyta</taxon>
        <taxon>Tracheophyta</taxon>
        <taxon>Spermatophyta</taxon>
        <taxon>Magnoliopsida</taxon>
        <taxon>eudicotyledons</taxon>
        <taxon>Gunneridae</taxon>
        <taxon>Pentapetalae</taxon>
        <taxon>rosids</taxon>
        <taxon>malvids</taxon>
        <taxon>Malvales</taxon>
        <taxon>Malvaceae</taxon>
        <taxon>Malvoideae</taxon>
        <taxon>Gossypium</taxon>
    </lineage>
</organism>
<dbReference type="Pfam" id="PF03372">
    <property type="entry name" value="Exo_endo_phos"/>
    <property type="match status" value="1"/>
</dbReference>
<proteinExistence type="predicted"/>
<protein>
    <recommendedName>
        <fullName evidence="2">Endonuclease/exonuclease/phosphatase domain-containing protein</fullName>
    </recommendedName>
</protein>
<dbReference type="Proteomes" id="UP000593572">
    <property type="component" value="Unassembled WGS sequence"/>
</dbReference>
<evidence type="ECO:0000259" key="2">
    <source>
        <dbReference type="Pfam" id="PF03372"/>
    </source>
</evidence>
<dbReference type="EMBL" id="JABEZX010000013">
    <property type="protein sequence ID" value="MBA0573533.1"/>
    <property type="molecule type" value="Genomic_DNA"/>
</dbReference>